<organism evidence="1 3">
    <name type="scientific">Medicago truncatula</name>
    <name type="common">Barrel medic</name>
    <name type="synonym">Medicago tribuloides</name>
    <dbReference type="NCBI Taxonomy" id="3880"/>
    <lineage>
        <taxon>Eukaryota</taxon>
        <taxon>Viridiplantae</taxon>
        <taxon>Streptophyta</taxon>
        <taxon>Embryophyta</taxon>
        <taxon>Tracheophyta</taxon>
        <taxon>Spermatophyta</taxon>
        <taxon>Magnoliopsida</taxon>
        <taxon>eudicotyledons</taxon>
        <taxon>Gunneridae</taxon>
        <taxon>Pentapetalae</taxon>
        <taxon>rosids</taxon>
        <taxon>fabids</taxon>
        <taxon>Fabales</taxon>
        <taxon>Fabaceae</taxon>
        <taxon>Papilionoideae</taxon>
        <taxon>50 kb inversion clade</taxon>
        <taxon>NPAAA clade</taxon>
        <taxon>Hologalegina</taxon>
        <taxon>IRL clade</taxon>
        <taxon>Trifolieae</taxon>
        <taxon>Medicago</taxon>
    </lineage>
</organism>
<dbReference type="AlphaFoldDB" id="A0A072V8T4"/>
<gene>
    <name evidence="1" type="ordered locus">MTR_2g064305</name>
</gene>
<dbReference type="EnsemblPlants" id="KEH38227">
    <property type="protein sequence ID" value="KEH38227"/>
    <property type="gene ID" value="MTR_2g064305"/>
</dbReference>
<evidence type="ECO:0000313" key="3">
    <source>
        <dbReference type="Proteomes" id="UP000002051"/>
    </source>
</evidence>
<reference evidence="1 3" key="2">
    <citation type="journal article" date="2014" name="BMC Genomics">
        <title>An improved genome release (version Mt4.0) for the model legume Medicago truncatula.</title>
        <authorList>
            <person name="Tang H."/>
            <person name="Krishnakumar V."/>
            <person name="Bidwell S."/>
            <person name="Rosen B."/>
            <person name="Chan A."/>
            <person name="Zhou S."/>
            <person name="Gentzbittel L."/>
            <person name="Childs K.L."/>
            <person name="Yandell M."/>
            <person name="Gundlach H."/>
            <person name="Mayer K.F."/>
            <person name="Schwartz D.C."/>
            <person name="Town C.D."/>
        </authorList>
    </citation>
    <scope>GENOME REANNOTATION</scope>
    <source>
        <strain evidence="1">A17</strain>
        <strain evidence="2 3">cv. Jemalong A17</strain>
    </source>
</reference>
<keyword evidence="3" id="KW-1185">Reference proteome</keyword>
<evidence type="ECO:0000313" key="1">
    <source>
        <dbReference type="EMBL" id="KEH38227.1"/>
    </source>
</evidence>
<dbReference type="EMBL" id="CM001218">
    <property type="protein sequence ID" value="KEH38227.1"/>
    <property type="molecule type" value="Genomic_DNA"/>
</dbReference>
<reference evidence="1 3" key="1">
    <citation type="journal article" date="2011" name="Nature">
        <title>The Medicago genome provides insight into the evolution of rhizobial symbioses.</title>
        <authorList>
            <person name="Young N.D."/>
            <person name="Debelle F."/>
            <person name="Oldroyd G.E."/>
            <person name="Geurts R."/>
            <person name="Cannon S.B."/>
            <person name="Udvardi M.K."/>
            <person name="Benedito V.A."/>
            <person name="Mayer K.F."/>
            <person name="Gouzy J."/>
            <person name="Schoof H."/>
            <person name="Van de Peer Y."/>
            <person name="Proost S."/>
            <person name="Cook D.R."/>
            <person name="Meyers B.C."/>
            <person name="Spannagl M."/>
            <person name="Cheung F."/>
            <person name="De Mita S."/>
            <person name="Krishnakumar V."/>
            <person name="Gundlach H."/>
            <person name="Zhou S."/>
            <person name="Mudge J."/>
            <person name="Bharti A.K."/>
            <person name="Murray J.D."/>
            <person name="Naoumkina M.A."/>
            <person name="Rosen B."/>
            <person name="Silverstein K.A."/>
            <person name="Tang H."/>
            <person name="Rombauts S."/>
            <person name="Zhao P.X."/>
            <person name="Zhou P."/>
            <person name="Barbe V."/>
            <person name="Bardou P."/>
            <person name="Bechner M."/>
            <person name="Bellec A."/>
            <person name="Berger A."/>
            <person name="Berges H."/>
            <person name="Bidwell S."/>
            <person name="Bisseling T."/>
            <person name="Choisne N."/>
            <person name="Couloux A."/>
            <person name="Denny R."/>
            <person name="Deshpande S."/>
            <person name="Dai X."/>
            <person name="Doyle J.J."/>
            <person name="Dudez A.M."/>
            <person name="Farmer A.D."/>
            <person name="Fouteau S."/>
            <person name="Franken C."/>
            <person name="Gibelin C."/>
            <person name="Gish J."/>
            <person name="Goldstein S."/>
            <person name="Gonzalez A.J."/>
            <person name="Green P.J."/>
            <person name="Hallab A."/>
            <person name="Hartog M."/>
            <person name="Hua A."/>
            <person name="Humphray S.J."/>
            <person name="Jeong D.H."/>
            <person name="Jing Y."/>
            <person name="Jocker A."/>
            <person name="Kenton S.M."/>
            <person name="Kim D.J."/>
            <person name="Klee K."/>
            <person name="Lai H."/>
            <person name="Lang C."/>
            <person name="Lin S."/>
            <person name="Macmil S.L."/>
            <person name="Magdelenat G."/>
            <person name="Matthews L."/>
            <person name="McCorrison J."/>
            <person name="Monaghan E.L."/>
            <person name="Mun J.H."/>
            <person name="Najar F.Z."/>
            <person name="Nicholson C."/>
            <person name="Noirot C."/>
            <person name="O'Bleness M."/>
            <person name="Paule C.R."/>
            <person name="Poulain J."/>
            <person name="Prion F."/>
            <person name="Qin B."/>
            <person name="Qu C."/>
            <person name="Retzel E.F."/>
            <person name="Riddle C."/>
            <person name="Sallet E."/>
            <person name="Samain S."/>
            <person name="Samson N."/>
            <person name="Sanders I."/>
            <person name="Saurat O."/>
            <person name="Scarpelli C."/>
            <person name="Schiex T."/>
            <person name="Segurens B."/>
            <person name="Severin A.J."/>
            <person name="Sherrier D.J."/>
            <person name="Shi R."/>
            <person name="Sims S."/>
            <person name="Singer S.R."/>
            <person name="Sinharoy S."/>
            <person name="Sterck L."/>
            <person name="Viollet A."/>
            <person name="Wang B.B."/>
            <person name="Wang K."/>
            <person name="Wang M."/>
            <person name="Wang X."/>
            <person name="Warfsmann J."/>
            <person name="Weissenbach J."/>
            <person name="White D.D."/>
            <person name="White J.D."/>
            <person name="Wiley G.B."/>
            <person name="Wincker P."/>
            <person name="Xing Y."/>
            <person name="Yang L."/>
            <person name="Yao Z."/>
            <person name="Ying F."/>
            <person name="Zhai J."/>
            <person name="Zhou L."/>
            <person name="Zuber A."/>
            <person name="Denarie J."/>
            <person name="Dixon R.A."/>
            <person name="May G.D."/>
            <person name="Schwartz D.C."/>
            <person name="Rogers J."/>
            <person name="Quetier F."/>
            <person name="Town C.D."/>
            <person name="Roe B.A."/>
        </authorList>
    </citation>
    <scope>NUCLEOTIDE SEQUENCE [LARGE SCALE GENOMIC DNA]</scope>
    <source>
        <strain evidence="1">A17</strain>
        <strain evidence="2 3">cv. Jemalong A17</strain>
    </source>
</reference>
<proteinExistence type="predicted"/>
<sequence>MKRGDFRSSIDPKPPFNEEIAQVKNGDLMTIEDEAQGFVEAIKWFGDLDFDNESIEPDYKLVDSVPHHQSLKVLTEKGSNPLPPFVSFVKGP</sequence>
<dbReference type="Proteomes" id="UP000002051">
    <property type="component" value="Chromosome 2"/>
</dbReference>
<reference evidence="2" key="3">
    <citation type="submission" date="2015-04" db="UniProtKB">
        <authorList>
            <consortium name="EnsemblPlants"/>
        </authorList>
    </citation>
    <scope>IDENTIFICATION</scope>
    <source>
        <strain evidence="2">cv. Jemalong A17</strain>
    </source>
</reference>
<accession>A0A072V8T4</accession>
<dbReference type="HOGENOM" id="CLU_2416587_0_0_1"/>
<evidence type="ECO:0000313" key="2">
    <source>
        <dbReference type="EnsemblPlants" id="KEH38227"/>
    </source>
</evidence>
<protein>
    <submittedName>
        <fullName evidence="1 2">Uncharacterized protein</fullName>
    </submittedName>
</protein>
<name>A0A072V8T4_MEDTR</name>